<dbReference type="EMBL" id="ANOG01000165">
    <property type="protein sequence ID" value="EMI21984.1"/>
    <property type="molecule type" value="Genomic_DNA"/>
</dbReference>
<proteinExistence type="predicted"/>
<dbReference type="InterPro" id="IPR019546">
    <property type="entry name" value="TAT_signal_bac_arc"/>
</dbReference>
<dbReference type="PROSITE" id="PS51318">
    <property type="entry name" value="TAT"/>
    <property type="match status" value="1"/>
</dbReference>
<feature type="region of interest" description="Disordered" evidence="1">
    <location>
        <begin position="1"/>
        <end position="21"/>
    </location>
</feature>
<name>M5S720_9BACT</name>
<keyword evidence="3" id="KW-1185">Reference proteome</keyword>
<dbReference type="RefSeq" id="WP_008692474.1">
    <property type="nucleotide sequence ID" value="NZ_ANOG01000165.1"/>
</dbReference>
<evidence type="ECO:0000313" key="2">
    <source>
        <dbReference type="EMBL" id="EMI21984.1"/>
    </source>
</evidence>
<feature type="non-terminal residue" evidence="2">
    <location>
        <position position="92"/>
    </location>
</feature>
<accession>M5S720</accession>
<dbReference type="NCBIfam" id="TIGR01409">
    <property type="entry name" value="TAT_signal_seq"/>
    <property type="match status" value="1"/>
</dbReference>
<evidence type="ECO:0000256" key="1">
    <source>
        <dbReference type="SAM" id="MobiDB-lite"/>
    </source>
</evidence>
<reference evidence="2 3" key="1">
    <citation type="journal article" date="2013" name="Mar. Genomics">
        <title>Expression of sulfatases in Rhodopirellula baltica and the diversity of sulfatases in the genus Rhodopirellula.</title>
        <authorList>
            <person name="Wegner C.E."/>
            <person name="Richter-Heitmann T."/>
            <person name="Klindworth A."/>
            <person name="Klockow C."/>
            <person name="Richter M."/>
            <person name="Achstetter T."/>
            <person name="Glockner F.O."/>
            <person name="Harder J."/>
        </authorList>
    </citation>
    <scope>NUCLEOTIDE SEQUENCE [LARGE SCALE GENOMIC DNA]</scope>
    <source>
        <strain evidence="2 3">SM1</strain>
    </source>
</reference>
<sequence>MKKPTTTPAFRKPSPAASANRRRFLKTTSAGILAAGVFSELPAAESTSANSKLKLLCVGTANRAAADIDGVKSQDIVGLCDVDKNYLDRAAS</sequence>
<protein>
    <submittedName>
        <fullName evidence="2">Oxidoreductase domain-containing protein</fullName>
    </submittedName>
</protein>
<dbReference type="AlphaFoldDB" id="M5S720"/>
<gene>
    <name evidence="2" type="ORF">RMSM_01087</name>
</gene>
<evidence type="ECO:0000313" key="3">
    <source>
        <dbReference type="Proteomes" id="UP000011991"/>
    </source>
</evidence>
<dbReference type="InterPro" id="IPR006311">
    <property type="entry name" value="TAT_signal"/>
</dbReference>
<organism evidence="2 3">
    <name type="scientific">Rhodopirellula maiorica SM1</name>
    <dbReference type="NCBI Taxonomy" id="1265738"/>
    <lineage>
        <taxon>Bacteria</taxon>
        <taxon>Pseudomonadati</taxon>
        <taxon>Planctomycetota</taxon>
        <taxon>Planctomycetia</taxon>
        <taxon>Pirellulales</taxon>
        <taxon>Pirellulaceae</taxon>
        <taxon>Novipirellula</taxon>
    </lineage>
</organism>
<dbReference type="Proteomes" id="UP000011991">
    <property type="component" value="Unassembled WGS sequence"/>
</dbReference>
<comment type="caution">
    <text evidence="2">The sequence shown here is derived from an EMBL/GenBank/DDBJ whole genome shotgun (WGS) entry which is preliminary data.</text>
</comment>